<dbReference type="PRINTS" id="PR01594">
    <property type="entry name" value="SECBCHAPRONE"/>
</dbReference>
<dbReference type="GO" id="GO:0015031">
    <property type="term" value="P:protein transport"/>
    <property type="evidence" value="ECO:0007669"/>
    <property type="project" value="UniProtKB-KW"/>
</dbReference>
<dbReference type="Pfam" id="PF02556">
    <property type="entry name" value="SecB"/>
    <property type="match status" value="1"/>
</dbReference>
<gene>
    <name evidence="5" type="ORF">A3B81_03140</name>
</gene>
<organism evidence="5 6">
    <name type="scientific">Candidatus Muproteobacteria bacterium RIFCSPHIGHO2_02_FULL_65_16</name>
    <dbReference type="NCBI Taxonomy" id="1817766"/>
    <lineage>
        <taxon>Bacteria</taxon>
        <taxon>Pseudomonadati</taxon>
        <taxon>Pseudomonadota</taxon>
        <taxon>Candidatus Muproteobacteria</taxon>
    </lineage>
</organism>
<dbReference type="InterPro" id="IPR003708">
    <property type="entry name" value="SecB"/>
</dbReference>
<dbReference type="EMBL" id="MFTA01000062">
    <property type="protein sequence ID" value="OGI51234.1"/>
    <property type="molecule type" value="Genomic_DNA"/>
</dbReference>
<reference evidence="5 6" key="1">
    <citation type="journal article" date="2016" name="Nat. Commun.">
        <title>Thousands of microbial genomes shed light on interconnected biogeochemical processes in an aquifer system.</title>
        <authorList>
            <person name="Anantharaman K."/>
            <person name="Brown C.T."/>
            <person name="Hug L.A."/>
            <person name="Sharon I."/>
            <person name="Castelle C.J."/>
            <person name="Probst A.J."/>
            <person name="Thomas B.C."/>
            <person name="Singh A."/>
            <person name="Wilkins M.J."/>
            <person name="Karaoz U."/>
            <person name="Brodie E.L."/>
            <person name="Williams K.H."/>
            <person name="Hubbard S.S."/>
            <person name="Banfield J.F."/>
        </authorList>
    </citation>
    <scope>NUCLEOTIDE SEQUENCE [LARGE SCALE GENOMIC DNA]</scope>
</reference>
<comment type="caution">
    <text evidence="5">The sequence shown here is derived from an EMBL/GenBank/DDBJ whole genome shotgun (WGS) entry which is preliminary data.</text>
</comment>
<dbReference type="GO" id="GO:0051082">
    <property type="term" value="F:unfolded protein binding"/>
    <property type="evidence" value="ECO:0007669"/>
    <property type="project" value="InterPro"/>
</dbReference>
<evidence type="ECO:0000256" key="3">
    <source>
        <dbReference type="ARBA" id="ARBA00022927"/>
    </source>
</evidence>
<name>A0A1F6U1I3_9PROT</name>
<evidence type="ECO:0000256" key="2">
    <source>
        <dbReference type="ARBA" id="ARBA00022448"/>
    </source>
</evidence>
<dbReference type="GO" id="GO:0051262">
    <property type="term" value="P:protein tetramerization"/>
    <property type="evidence" value="ECO:0007669"/>
    <property type="project" value="InterPro"/>
</dbReference>
<dbReference type="SUPFAM" id="SSF54611">
    <property type="entry name" value="SecB-like"/>
    <property type="match status" value="1"/>
</dbReference>
<proteinExistence type="inferred from homology"/>
<dbReference type="AlphaFoldDB" id="A0A1F6U1I3"/>
<keyword evidence="3" id="KW-0653">Protein transport</keyword>
<dbReference type="PANTHER" id="PTHR36918:SF1">
    <property type="entry name" value="PROTEIN-EXPORT PROTEIN SECB"/>
    <property type="match status" value="1"/>
</dbReference>
<keyword evidence="2" id="KW-0813">Transport</keyword>
<accession>A0A1F6U1I3</accession>
<dbReference type="NCBIfam" id="TIGR00809">
    <property type="entry name" value="secB"/>
    <property type="match status" value="1"/>
</dbReference>
<evidence type="ECO:0000256" key="4">
    <source>
        <dbReference type="ARBA" id="ARBA00023010"/>
    </source>
</evidence>
<dbReference type="Proteomes" id="UP000179362">
    <property type="component" value="Unassembled WGS sequence"/>
</dbReference>
<dbReference type="HAMAP" id="MF_00821">
    <property type="entry name" value="SecB"/>
    <property type="match status" value="1"/>
</dbReference>
<dbReference type="PANTHER" id="PTHR36918">
    <property type="match status" value="1"/>
</dbReference>
<evidence type="ECO:0000256" key="1">
    <source>
        <dbReference type="ARBA" id="ARBA00009990"/>
    </source>
</evidence>
<evidence type="ECO:0000313" key="5">
    <source>
        <dbReference type="EMBL" id="OGI51234.1"/>
    </source>
</evidence>
<keyword evidence="4" id="KW-0811">Translocation</keyword>
<dbReference type="Gene3D" id="3.10.420.10">
    <property type="entry name" value="SecB-like"/>
    <property type="match status" value="1"/>
</dbReference>
<comment type="similarity">
    <text evidence="1">Belongs to the SecB family.</text>
</comment>
<protein>
    <submittedName>
        <fullName evidence="5">Protein-export chaperone SecB</fullName>
    </submittedName>
</protein>
<sequence>MAENKQEPDAVFTLERIYLKDVSYEAPGAPLAFAQNEAPQLDVQLRLEHAALNAQDGYHEVVLTVAAHANRADKTVFLAEVQQAGAFRITGIAGEALARTLEIGCAYILLPFAREVINDLVTKGGFPQLLINPINFEALYEQKQAAIKQPAAGQA</sequence>
<dbReference type="InterPro" id="IPR035958">
    <property type="entry name" value="SecB-like_sf"/>
</dbReference>
<evidence type="ECO:0000313" key="6">
    <source>
        <dbReference type="Proteomes" id="UP000179362"/>
    </source>
</evidence>